<dbReference type="PROSITE" id="PS00676">
    <property type="entry name" value="SIGMA54_INTERACT_2"/>
    <property type="match status" value="1"/>
</dbReference>
<dbReference type="OrthoDB" id="9761019at2"/>
<reference evidence="15 16" key="1">
    <citation type="submission" date="2016-10" db="EMBL/GenBank/DDBJ databases">
        <authorList>
            <person name="de Groot N.N."/>
        </authorList>
    </citation>
    <scope>NUCLEOTIDE SEQUENCE [LARGE SCALE GENOMIC DNA]</scope>
    <source>
        <strain evidence="15 16">CGMCC 1.12097</strain>
    </source>
</reference>
<dbReference type="Pfam" id="PF25601">
    <property type="entry name" value="AAA_lid_14"/>
    <property type="match status" value="1"/>
</dbReference>
<evidence type="ECO:0000256" key="7">
    <source>
        <dbReference type="ARBA" id="ARBA00023015"/>
    </source>
</evidence>
<evidence type="ECO:0000256" key="12">
    <source>
        <dbReference type="RuleBase" id="RU368029"/>
    </source>
</evidence>
<dbReference type="Proteomes" id="UP000198588">
    <property type="component" value="Unassembled WGS sequence"/>
</dbReference>
<dbReference type="InterPro" id="IPR058031">
    <property type="entry name" value="AAA_lid_NorR"/>
</dbReference>
<dbReference type="Pfam" id="PF02954">
    <property type="entry name" value="HTH_8"/>
    <property type="match status" value="1"/>
</dbReference>
<dbReference type="InterPro" id="IPR002078">
    <property type="entry name" value="Sigma_54_int"/>
</dbReference>
<dbReference type="GO" id="GO:0005524">
    <property type="term" value="F:ATP binding"/>
    <property type="evidence" value="ECO:0007669"/>
    <property type="project" value="UniProtKB-KW"/>
</dbReference>
<dbReference type="AlphaFoldDB" id="A0A1G5ZZ97"/>
<comment type="subunit">
    <text evidence="2 12">Interacts with sigma-54.</text>
</comment>
<accession>A0A1G5ZZ97</accession>
<sequence length="371" mass="40461">MANGDTNLDRNLDRGEPIAKQYLLSEGIIGDSLPLRNLLQTVARVAKYNFPVLLRGESGTGKELVAKAIHELSPRAKRPLVKVNCASLTESVLESELFGHEKGAFTSAFYSHKGRFELAHKGTLFLDEIGEISPSFQAKLLRVLQEQEFERVGGNQTIKVDVRIIAATNKNLEEAVVKNEFRADLYYRLNVVHLLVPALRERRTDIPLLAAEFLKKFNDENGGMLTFDASAIEVLTSCDFPGNIRELENCVYRTAVLAEGASIGRGDFACCRGQCFAAALHKLTSGELALRPRSNMPQQAISAPSAAVSSEAGGQPPARPADAVHLNNADRITAAMDICGGVQAKAARLLGLTPRQIGYALKKHAINVKRF</sequence>
<evidence type="ECO:0000256" key="5">
    <source>
        <dbReference type="ARBA" id="ARBA00022840"/>
    </source>
</evidence>
<keyword evidence="7 12" id="KW-0805">Transcription regulation</keyword>
<dbReference type="InterPro" id="IPR002197">
    <property type="entry name" value="HTH_Fis"/>
</dbReference>
<dbReference type="PROSITE" id="PS00688">
    <property type="entry name" value="SIGMA54_INTERACT_3"/>
    <property type="match status" value="1"/>
</dbReference>
<dbReference type="InterPro" id="IPR027417">
    <property type="entry name" value="P-loop_NTPase"/>
</dbReference>
<dbReference type="InterPro" id="IPR025662">
    <property type="entry name" value="Sigma_54_int_dom_ATP-bd_1"/>
</dbReference>
<keyword evidence="10 12" id="KW-0804">Transcription</keyword>
<evidence type="ECO:0000256" key="1">
    <source>
        <dbReference type="ARBA" id="ARBA00002167"/>
    </source>
</evidence>
<comment type="function">
    <text evidence="1 12">Required for activation of most nif operons, which are directly involved in nitrogen fixation.</text>
</comment>
<dbReference type="PANTHER" id="PTHR32071">
    <property type="entry name" value="TRANSCRIPTIONAL REGULATORY PROTEIN"/>
    <property type="match status" value="1"/>
</dbReference>
<evidence type="ECO:0000259" key="14">
    <source>
        <dbReference type="PROSITE" id="PS50045"/>
    </source>
</evidence>
<feature type="region of interest" description="Disordered" evidence="13">
    <location>
        <begin position="300"/>
        <end position="322"/>
    </location>
</feature>
<dbReference type="Gene3D" id="1.10.10.60">
    <property type="entry name" value="Homeodomain-like"/>
    <property type="match status" value="1"/>
</dbReference>
<evidence type="ECO:0000256" key="3">
    <source>
        <dbReference type="ARBA" id="ARBA00015308"/>
    </source>
</evidence>
<evidence type="ECO:0000256" key="6">
    <source>
        <dbReference type="ARBA" id="ARBA00023012"/>
    </source>
</evidence>
<dbReference type="InterPro" id="IPR003593">
    <property type="entry name" value="AAA+_ATPase"/>
</dbReference>
<organism evidence="15 16">
    <name type="scientific">Mesorhizobium qingshengii</name>
    <dbReference type="NCBI Taxonomy" id="1165689"/>
    <lineage>
        <taxon>Bacteria</taxon>
        <taxon>Pseudomonadati</taxon>
        <taxon>Pseudomonadota</taxon>
        <taxon>Alphaproteobacteria</taxon>
        <taxon>Hyphomicrobiales</taxon>
        <taxon>Phyllobacteriaceae</taxon>
        <taxon>Mesorhizobium</taxon>
    </lineage>
</organism>
<evidence type="ECO:0000313" key="16">
    <source>
        <dbReference type="Proteomes" id="UP000198588"/>
    </source>
</evidence>
<dbReference type="CDD" id="cd00009">
    <property type="entry name" value="AAA"/>
    <property type="match status" value="1"/>
</dbReference>
<proteinExistence type="predicted"/>
<name>A0A1G5ZZ97_9HYPH</name>
<dbReference type="GO" id="GO:0009399">
    <property type="term" value="P:nitrogen fixation"/>
    <property type="evidence" value="ECO:0007669"/>
    <property type="project" value="UniProtKB-UniRule"/>
</dbReference>
<dbReference type="FunFam" id="3.40.50.300:FF:000006">
    <property type="entry name" value="DNA-binding transcriptional regulator NtrC"/>
    <property type="match status" value="1"/>
</dbReference>
<dbReference type="PROSITE" id="PS50045">
    <property type="entry name" value="SIGMA54_INTERACT_4"/>
    <property type="match status" value="1"/>
</dbReference>
<evidence type="ECO:0000313" key="15">
    <source>
        <dbReference type="EMBL" id="SDB00089.1"/>
    </source>
</evidence>
<dbReference type="GO" id="GO:0043565">
    <property type="term" value="F:sequence-specific DNA binding"/>
    <property type="evidence" value="ECO:0007669"/>
    <property type="project" value="InterPro"/>
</dbReference>
<gene>
    <name evidence="15" type="ORF">SAMN02927914_06853</name>
</gene>
<dbReference type="PROSITE" id="PS00675">
    <property type="entry name" value="SIGMA54_INTERACT_1"/>
    <property type="match status" value="1"/>
</dbReference>
<evidence type="ECO:0000256" key="8">
    <source>
        <dbReference type="ARBA" id="ARBA00023125"/>
    </source>
</evidence>
<keyword evidence="11 12" id="KW-0535">Nitrogen fixation</keyword>
<dbReference type="PRINTS" id="PR01590">
    <property type="entry name" value="HTHFIS"/>
</dbReference>
<dbReference type="GO" id="GO:0000160">
    <property type="term" value="P:phosphorelay signal transduction system"/>
    <property type="evidence" value="ECO:0007669"/>
    <property type="project" value="UniProtKB-UniRule"/>
</dbReference>
<dbReference type="STRING" id="1165689.SAMN02927914_06853"/>
<dbReference type="GO" id="GO:0003700">
    <property type="term" value="F:DNA-binding transcription factor activity"/>
    <property type="evidence" value="ECO:0007669"/>
    <property type="project" value="UniProtKB-UniRule"/>
</dbReference>
<dbReference type="PANTHER" id="PTHR32071:SF117">
    <property type="entry name" value="PTS-DEPENDENT DIHYDROXYACETONE KINASE OPERON REGULATORY PROTEIN-RELATED"/>
    <property type="match status" value="1"/>
</dbReference>
<keyword evidence="5" id="KW-0067">ATP-binding</keyword>
<dbReference type="EMBL" id="FMXM01000096">
    <property type="protein sequence ID" value="SDB00089.1"/>
    <property type="molecule type" value="Genomic_DNA"/>
</dbReference>
<evidence type="ECO:0000256" key="11">
    <source>
        <dbReference type="ARBA" id="ARBA00023231"/>
    </source>
</evidence>
<keyword evidence="9 12" id="KW-0010">Activator</keyword>
<feature type="domain" description="Sigma-54 factor interaction" evidence="14">
    <location>
        <begin position="28"/>
        <end position="256"/>
    </location>
</feature>
<keyword evidence="8 12" id="KW-0238">DNA-binding</keyword>
<keyword evidence="6 12" id="KW-0902">Two-component regulatory system</keyword>
<dbReference type="NCBIfam" id="TIGR01817">
    <property type="entry name" value="nifA"/>
    <property type="match status" value="1"/>
</dbReference>
<dbReference type="Gene3D" id="3.40.50.300">
    <property type="entry name" value="P-loop containing nucleotide triphosphate hydrolases"/>
    <property type="match status" value="1"/>
</dbReference>
<dbReference type="SMART" id="SM00382">
    <property type="entry name" value="AAA"/>
    <property type="match status" value="1"/>
</dbReference>
<dbReference type="InterPro" id="IPR010113">
    <property type="entry name" value="Nif-specific_regulatory_prot"/>
</dbReference>
<keyword evidence="4" id="KW-0547">Nucleotide-binding</keyword>
<dbReference type="InterPro" id="IPR025943">
    <property type="entry name" value="Sigma_54_int_dom_ATP-bd_2"/>
</dbReference>
<dbReference type="Gene3D" id="1.10.8.60">
    <property type="match status" value="1"/>
</dbReference>
<evidence type="ECO:0000256" key="4">
    <source>
        <dbReference type="ARBA" id="ARBA00022741"/>
    </source>
</evidence>
<evidence type="ECO:0000256" key="10">
    <source>
        <dbReference type="ARBA" id="ARBA00023163"/>
    </source>
</evidence>
<dbReference type="SUPFAM" id="SSF52540">
    <property type="entry name" value="P-loop containing nucleoside triphosphate hydrolases"/>
    <property type="match status" value="1"/>
</dbReference>
<evidence type="ECO:0000256" key="9">
    <source>
        <dbReference type="ARBA" id="ARBA00023159"/>
    </source>
</evidence>
<dbReference type="InterPro" id="IPR025944">
    <property type="entry name" value="Sigma_54_int_dom_CS"/>
</dbReference>
<evidence type="ECO:0000256" key="13">
    <source>
        <dbReference type="SAM" id="MobiDB-lite"/>
    </source>
</evidence>
<evidence type="ECO:0000256" key="2">
    <source>
        <dbReference type="ARBA" id="ARBA00011135"/>
    </source>
</evidence>
<protein>
    <recommendedName>
        <fullName evidence="3 12">Nif-specific regulatory protein</fullName>
    </recommendedName>
</protein>
<dbReference type="Pfam" id="PF00158">
    <property type="entry name" value="Sigma54_activat"/>
    <property type="match status" value="1"/>
</dbReference>